<feature type="domain" description="Aminoacyl-tRNA synthetase class Ia" evidence="8">
    <location>
        <begin position="106"/>
        <end position="157"/>
    </location>
</feature>
<dbReference type="AlphaFoldDB" id="A0AAU7QRY7"/>
<dbReference type="GO" id="GO:0006429">
    <property type="term" value="P:leucyl-tRNA aminoacylation"/>
    <property type="evidence" value="ECO:0007669"/>
    <property type="project" value="InterPro"/>
</dbReference>
<keyword evidence="4" id="KW-0547">Nucleotide-binding</keyword>
<dbReference type="EC" id="6.1.1.4" evidence="2"/>
<dbReference type="PANTHER" id="PTHR43740">
    <property type="entry name" value="LEUCYL-TRNA SYNTHETASE"/>
    <property type="match status" value="1"/>
</dbReference>
<dbReference type="InterPro" id="IPR002300">
    <property type="entry name" value="aa-tRNA-synth_Ia"/>
</dbReference>
<dbReference type="InterPro" id="IPR014729">
    <property type="entry name" value="Rossmann-like_a/b/a_fold"/>
</dbReference>
<reference evidence="9" key="1">
    <citation type="submission" date="2024-06" db="EMBL/GenBank/DDBJ databases">
        <title>Diversity, functionality, and evolutionary history of bacterial symbionts in false click beetles (Coleoptera, Throscidae).</title>
        <authorList>
            <person name="Wierz J.C."/>
            <person name="Malm H."/>
            <person name="Kaltenpoth M."/>
            <person name="Engl T."/>
        </authorList>
    </citation>
    <scope>NUCLEOTIDE SEQUENCE</scope>
    <source>
        <strain evidence="9">Tder</strain>
    </source>
</reference>
<evidence type="ECO:0000256" key="2">
    <source>
        <dbReference type="ARBA" id="ARBA00013164"/>
    </source>
</evidence>
<evidence type="ECO:0000256" key="6">
    <source>
        <dbReference type="ARBA" id="ARBA00022917"/>
    </source>
</evidence>
<organism evidence="9">
    <name type="scientific">Candidatus Shikimatogenerans sp. Tder</name>
    <dbReference type="NCBI Taxonomy" id="3158566"/>
    <lineage>
        <taxon>Bacteria</taxon>
        <taxon>Pseudomonadati</taxon>
        <taxon>Bacteroidota</taxon>
        <taxon>Flavobacteriia</taxon>
        <taxon>Flavobacteriales</taxon>
        <taxon>Candidatus Shikimatogenerans</taxon>
    </lineage>
</organism>
<evidence type="ECO:0000256" key="5">
    <source>
        <dbReference type="ARBA" id="ARBA00022840"/>
    </source>
</evidence>
<dbReference type="GO" id="GO:0005524">
    <property type="term" value="F:ATP binding"/>
    <property type="evidence" value="ECO:0007669"/>
    <property type="project" value="UniProtKB-KW"/>
</dbReference>
<dbReference type="Gene3D" id="1.10.730.10">
    <property type="entry name" value="Isoleucyl-tRNA Synthetase, Domain 1"/>
    <property type="match status" value="1"/>
</dbReference>
<proteinExistence type="inferred from homology"/>
<evidence type="ECO:0000256" key="3">
    <source>
        <dbReference type="ARBA" id="ARBA00022598"/>
    </source>
</evidence>
<keyword evidence="6" id="KW-0648">Protein biosynthesis</keyword>
<dbReference type="PANTHER" id="PTHR43740:SF2">
    <property type="entry name" value="LEUCINE--TRNA LIGASE, MITOCHONDRIAL"/>
    <property type="match status" value="1"/>
</dbReference>
<evidence type="ECO:0000259" key="8">
    <source>
        <dbReference type="Pfam" id="PF00133"/>
    </source>
</evidence>
<dbReference type="EMBL" id="CP157895">
    <property type="protein sequence ID" value="XBT18579.1"/>
    <property type="molecule type" value="Genomic_DNA"/>
</dbReference>
<evidence type="ECO:0000256" key="1">
    <source>
        <dbReference type="ARBA" id="ARBA00005594"/>
    </source>
</evidence>
<dbReference type="SUPFAM" id="SSF52374">
    <property type="entry name" value="Nucleotidylyl transferase"/>
    <property type="match status" value="1"/>
</dbReference>
<name>A0AAU7QRY7_9FLAO</name>
<keyword evidence="5" id="KW-0067">ATP-binding</keyword>
<evidence type="ECO:0000256" key="7">
    <source>
        <dbReference type="ARBA" id="ARBA00023146"/>
    </source>
</evidence>
<dbReference type="Pfam" id="PF00133">
    <property type="entry name" value="tRNA-synt_1"/>
    <property type="match status" value="1"/>
</dbReference>
<gene>
    <name evidence="9" type="ORF">ABNO82_00530</name>
</gene>
<accession>A0AAU7QRY7</accession>
<dbReference type="PRINTS" id="PR00985">
    <property type="entry name" value="TRNASYNTHLEU"/>
</dbReference>
<dbReference type="InterPro" id="IPR002302">
    <property type="entry name" value="Leu-tRNA-ligase"/>
</dbReference>
<sequence>MPINLYIGGSEHINSHLLYSRFLNKFFYDLKLIKYKEPFNKYINHGMILHNSYSIYKNDKKRNIYSYNLIKKNKKYEKEYINIKYLKKNNILNIYKFIKYNKKYYKYKFIYNKNFYCKSKLEKMSKSKLNTINPNKIINKYGTDIYRLYIIFLGPYNKNKI</sequence>
<keyword evidence="3 9" id="KW-0436">Ligase</keyword>
<dbReference type="Gene3D" id="3.40.50.620">
    <property type="entry name" value="HUPs"/>
    <property type="match status" value="1"/>
</dbReference>
<keyword evidence="7" id="KW-0030">Aminoacyl-tRNA synthetase</keyword>
<comment type="similarity">
    <text evidence="1">Belongs to the class-I aminoacyl-tRNA synthetase family.</text>
</comment>
<evidence type="ECO:0000313" key="9">
    <source>
        <dbReference type="EMBL" id="XBT18579.1"/>
    </source>
</evidence>
<protein>
    <recommendedName>
        <fullName evidence="2">leucine--tRNA ligase</fullName>
        <ecNumber evidence="2">6.1.1.4</ecNumber>
    </recommendedName>
</protein>
<dbReference type="GO" id="GO:0004823">
    <property type="term" value="F:leucine-tRNA ligase activity"/>
    <property type="evidence" value="ECO:0007669"/>
    <property type="project" value="UniProtKB-EC"/>
</dbReference>
<evidence type="ECO:0000256" key="4">
    <source>
        <dbReference type="ARBA" id="ARBA00022741"/>
    </source>
</evidence>